<dbReference type="EMBL" id="JAHRHJ020000001">
    <property type="protein sequence ID" value="KAH9328719.1"/>
    <property type="molecule type" value="Genomic_DNA"/>
</dbReference>
<feature type="compositionally biased region" description="Gly residues" evidence="1">
    <location>
        <begin position="64"/>
        <end position="75"/>
    </location>
</feature>
<dbReference type="Proteomes" id="UP000824469">
    <property type="component" value="Unassembled WGS sequence"/>
</dbReference>
<comment type="caution">
    <text evidence="2">The sequence shown here is derived from an EMBL/GenBank/DDBJ whole genome shotgun (WGS) entry which is preliminary data.</text>
</comment>
<name>A0AA38GS85_TAXCH</name>
<feature type="non-terminal residue" evidence="2">
    <location>
        <position position="104"/>
    </location>
</feature>
<sequence length="104" mass="10576">DIGGGTQGPGGLLRQIGGAGAEEMTGHPNHEDGNEGQNRGVRRPATGKPAADTEAEPDKVPQNRGGGGAVAQGGGERCEGRKPPRRPNAINRSSATGETTKKKE</sequence>
<dbReference type="AlphaFoldDB" id="A0AA38GS85"/>
<gene>
    <name evidence="2" type="ORF">KI387_000827</name>
</gene>
<evidence type="ECO:0000256" key="1">
    <source>
        <dbReference type="SAM" id="MobiDB-lite"/>
    </source>
</evidence>
<keyword evidence="3" id="KW-1185">Reference proteome</keyword>
<feature type="region of interest" description="Disordered" evidence="1">
    <location>
        <begin position="1"/>
        <end position="104"/>
    </location>
</feature>
<evidence type="ECO:0000313" key="2">
    <source>
        <dbReference type="EMBL" id="KAH9328719.1"/>
    </source>
</evidence>
<reference evidence="2 3" key="1">
    <citation type="journal article" date="2021" name="Nat. Plants">
        <title>The Taxus genome provides insights into paclitaxel biosynthesis.</title>
        <authorList>
            <person name="Xiong X."/>
            <person name="Gou J."/>
            <person name="Liao Q."/>
            <person name="Li Y."/>
            <person name="Zhou Q."/>
            <person name="Bi G."/>
            <person name="Li C."/>
            <person name="Du R."/>
            <person name="Wang X."/>
            <person name="Sun T."/>
            <person name="Guo L."/>
            <person name="Liang H."/>
            <person name="Lu P."/>
            <person name="Wu Y."/>
            <person name="Zhang Z."/>
            <person name="Ro D.K."/>
            <person name="Shang Y."/>
            <person name="Huang S."/>
            <person name="Yan J."/>
        </authorList>
    </citation>
    <scope>NUCLEOTIDE SEQUENCE [LARGE SCALE GENOMIC DNA]</scope>
    <source>
        <strain evidence="2">Ta-2019</strain>
    </source>
</reference>
<proteinExistence type="predicted"/>
<protein>
    <submittedName>
        <fullName evidence="2">Uncharacterized protein</fullName>
    </submittedName>
</protein>
<feature type="non-terminal residue" evidence="2">
    <location>
        <position position="1"/>
    </location>
</feature>
<feature type="compositionally biased region" description="Gly residues" evidence="1">
    <location>
        <begin position="1"/>
        <end position="11"/>
    </location>
</feature>
<feature type="compositionally biased region" description="Basic and acidic residues" evidence="1">
    <location>
        <begin position="24"/>
        <end position="33"/>
    </location>
</feature>
<evidence type="ECO:0000313" key="3">
    <source>
        <dbReference type="Proteomes" id="UP000824469"/>
    </source>
</evidence>
<accession>A0AA38GS85</accession>
<organism evidence="2 3">
    <name type="scientific">Taxus chinensis</name>
    <name type="common">Chinese yew</name>
    <name type="synonym">Taxus wallichiana var. chinensis</name>
    <dbReference type="NCBI Taxonomy" id="29808"/>
    <lineage>
        <taxon>Eukaryota</taxon>
        <taxon>Viridiplantae</taxon>
        <taxon>Streptophyta</taxon>
        <taxon>Embryophyta</taxon>
        <taxon>Tracheophyta</taxon>
        <taxon>Spermatophyta</taxon>
        <taxon>Pinopsida</taxon>
        <taxon>Pinidae</taxon>
        <taxon>Conifers II</taxon>
        <taxon>Cupressales</taxon>
        <taxon>Taxaceae</taxon>
        <taxon>Taxus</taxon>
    </lineage>
</organism>